<evidence type="ECO:0000256" key="5">
    <source>
        <dbReference type="ARBA" id="ARBA00023136"/>
    </source>
</evidence>
<comment type="similarity">
    <text evidence="2">Belongs to the CDIP1/LITAF family.</text>
</comment>
<comment type="subcellular location">
    <subcellularLocation>
        <location evidence="1">Membrane</location>
        <topology evidence="1">Peripheral membrane protein</topology>
    </subcellularLocation>
</comment>
<keyword evidence="3" id="KW-0479">Metal-binding</keyword>
<evidence type="ECO:0000259" key="8">
    <source>
        <dbReference type="PROSITE" id="PS51837"/>
    </source>
</evidence>
<accession>A0A9P6RFZ0</accession>
<keyword evidence="10" id="KW-1185">Reference proteome</keyword>
<evidence type="ECO:0000256" key="3">
    <source>
        <dbReference type="ARBA" id="ARBA00022723"/>
    </source>
</evidence>
<dbReference type="GO" id="GO:0008270">
    <property type="term" value="F:zinc ion binding"/>
    <property type="evidence" value="ECO:0007669"/>
    <property type="project" value="TreeGrafter"/>
</dbReference>
<dbReference type="PANTHER" id="PTHR23292:SF46">
    <property type="entry name" value="LIPOPOLYSACCHARIDE-INDUCED TUMOR NECROSIS FACTOR-ALPHA FACTOR HOMOLOG"/>
    <property type="match status" value="1"/>
</dbReference>
<dbReference type="InterPro" id="IPR006629">
    <property type="entry name" value="LITAF"/>
</dbReference>
<dbReference type="SMART" id="SM00714">
    <property type="entry name" value="LITAF"/>
    <property type="match status" value="1"/>
</dbReference>
<keyword evidence="7" id="KW-1133">Transmembrane helix</keyword>
<gene>
    <name evidence="9" type="ORF">BGZ97_006722</name>
</gene>
<feature type="transmembrane region" description="Helical" evidence="7">
    <location>
        <begin position="160"/>
        <end position="183"/>
    </location>
</feature>
<comment type="caution">
    <text evidence="9">The sequence shown here is derived from an EMBL/GenBank/DDBJ whole genome shotgun (WGS) entry which is preliminary data.</text>
</comment>
<dbReference type="PANTHER" id="PTHR23292">
    <property type="entry name" value="LIPOPOLYSACCHARIDE-INDUCED TUMOR NECROSIS FACTOR-ALPHA FACTOR"/>
    <property type="match status" value="1"/>
</dbReference>
<proteinExistence type="inferred from homology"/>
<organism evidence="9 10">
    <name type="scientific">Linnemannia gamsii</name>
    <dbReference type="NCBI Taxonomy" id="64522"/>
    <lineage>
        <taxon>Eukaryota</taxon>
        <taxon>Fungi</taxon>
        <taxon>Fungi incertae sedis</taxon>
        <taxon>Mucoromycota</taxon>
        <taxon>Mortierellomycotina</taxon>
        <taxon>Mortierellomycetes</taxon>
        <taxon>Mortierellales</taxon>
        <taxon>Mortierellaceae</taxon>
        <taxon>Linnemannia</taxon>
    </lineage>
</organism>
<dbReference type="OrthoDB" id="5599753at2759"/>
<dbReference type="Proteomes" id="UP000823405">
    <property type="component" value="Unassembled WGS sequence"/>
</dbReference>
<evidence type="ECO:0000256" key="2">
    <source>
        <dbReference type="ARBA" id="ARBA00005975"/>
    </source>
</evidence>
<protein>
    <recommendedName>
        <fullName evidence="8">LITAF domain-containing protein</fullName>
    </recommendedName>
</protein>
<dbReference type="PROSITE" id="PS51837">
    <property type="entry name" value="LITAF"/>
    <property type="match status" value="1"/>
</dbReference>
<evidence type="ECO:0000256" key="7">
    <source>
        <dbReference type="SAM" id="Phobius"/>
    </source>
</evidence>
<dbReference type="AlphaFoldDB" id="A0A9P6RFZ0"/>
<sequence>MSDRKGNYTPVNTNDDDHYSQNQLITQGFQPPPYTPSTAPSSPYIAAHEVAGPSSVSAAAAGSATSGLYPQIHHPPQQQPYQPTYQHPKFNDHSKPPPGPAGFAPQPPSQQANCMASPLIMMRPPGRVEDLKNKPGVVVCPHCHYLVLTETTPENGSCTYLGILGLLLAGITSCGCCLLPLCITSTKDIMHSCPNCHEDVGLYSRLKERTFPQA</sequence>
<evidence type="ECO:0000256" key="6">
    <source>
        <dbReference type="SAM" id="MobiDB-lite"/>
    </source>
</evidence>
<dbReference type="InterPro" id="IPR037519">
    <property type="entry name" value="LITAF_fam"/>
</dbReference>
<evidence type="ECO:0000313" key="9">
    <source>
        <dbReference type="EMBL" id="KAG0316510.1"/>
    </source>
</evidence>
<evidence type="ECO:0000256" key="4">
    <source>
        <dbReference type="ARBA" id="ARBA00022833"/>
    </source>
</evidence>
<feature type="compositionally biased region" description="Pro residues" evidence="6">
    <location>
        <begin position="96"/>
        <end position="108"/>
    </location>
</feature>
<name>A0A9P6RFZ0_9FUNG</name>
<dbReference type="GO" id="GO:0005634">
    <property type="term" value="C:nucleus"/>
    <property type="evidence" value="ECO:0007669"/>
    <property type="project" value="TreeGrafter"/>
</dbReference>
<feature type="compositionally biased region" description="Low complexity" evidence="6">
    <location>
        <begin position="36"/>
        <end position="88"/>
    </location>
</feature>
<reference evidence="9" key="1">
    <citation type="journal article" date="2020" name="Fungal Divers.">
        <title>Resolving the Mortierellaceae phylogeny through synthesis of multi-gene phylogenetics and phylogenomics.</title>
        <authorList>
            <person name="Vandepol N."/>
            <person name="Liber J."/>
            <person name="Desiro A."/>
            <person name="Na H."/>
            <person name="Kennedy M."/>
            <person name="Barry K."/>
            <person name="Grigoriev I.V."/>
            <person name="Miller A.N."/>
            <person name="O'Donnell K."/>
            <person name="Stajich J.E."/>
            <person name="Bonito G."/>
        </authorList>
    </citation>
    <scope>NUCLEOTIDE SEQUENCE</scope>
    <source>
        <strain evidence="9">NVP60</strain>
    </source>
</reference>
<feature type="region of interest" description="Disordered" evidence="6">
    <location>
        <begin position="1"/>
        <end position="110"/>
    </location>
</feature>
<evidence type="ECO:0000256" key="1">
    <source>
        <dbReference type="ARBA" id="ARBA00004170"/>
    </source>
</evidence>
<dbReference type="EMBL" id="JAAAIN010000299">
    <property type="protein sequence ID" value="KAG0316510.1"/>
    <property type="molecule type" value="Genomic_DNA"/>
</dbReference>
<evidence type="ECO:0000313" key="10">
    <source>
        <dbReference type="Proteomes" id="UP000823405"/>
    </source>
</evidence>
<feature type="compositionally biased region" description="Polar residues" evidence="6">
    <location>
        <begin position="20"/>
        <end position="29"/>
    </location>
</feature>
<dbReference type="Pfam" id="PF10601">
    <property type="entry name" value="zf-LITAF-like"/>
    <property type="match status" value="1"/>
</dbReference>
<feature type="domain" description="LITAF" evidence="8">
    <location>
        <begin position="117"/>
        <end position="205"/>
    </location>
</feature>
<dbReference type="GO" id="GO:0098560">
    <property type="term" value="C:cytoplasmic side of late endosome membrane"/>
    <property type="evidence" value="ECO:0007669"/>
    <property type="project" value="TreeGrafter"/>
</dbReference>
<keyword evidence="4" id="KW-0862">Zinc</keyword>
<keyword evidence="7" id="KW-0812">Transmembrane</keyword>
<keyword evidence="5 7" id="KW-0472">Membrane</keyword>